<dbReference type="GO" id="GO:0051205">
    <property type="term" value="P:protein insertion into membrane"/>
    <property type="evidence" value="ECO:0007669"/>
    <property type="project" value="UniProtKB-UniRule"/>
</dbReference>
<dbReference type="AlphaFoldDB" id="A0A0B4XLB2"/>
<dbReference type="InterPro" id="IPR011047">
    <property type="entry name" value="Quinoprotein_ADH-like_sf"/>
</dbReference>
<dbReference type="NCBIfam" id="TIGR03300">
    <property type="entry name" value="assembly_YfgL"/>
    <property type="match status" value="1"/>
</dbReference>
<organism evidence="6 7">
    <name type="scientific">Isoalcanivorax pacificus W11-5</name>
    <dbReference type="NCBI Taxonomy" id="391936"/>
    <lineage>
        <taxon>Bacteria</taxon>
        <taxon>Pseudomonadati</taxon>
        <taxon>Pseudomonadota</taxon>
        <taxon>Gammaproteobacteria</taxon>
        <taxon>Oceanospirillales</taxon>
        <taxon>Alcanivoracaceae</taxon>
        <taxon>Isoalcanivorax</taxon>
    </lineage>
</organism>
<keyword evidence="7" id="KW-1185">Reference proteome</keyword>
<feature type="domain" description="Pyrrolo-quinoline quinone repeat" evidence="5">
    <location>
        <begin position="82"/>
        <end position="312"/>
    </location>
</feature>
<dbReference type="STRING" id="391936.S7S_03775"/>
<proteinExistence type="inferred from homology"/>
<evidence type="ECO:0000313" key="6">
    <source>
        <dbReference type="EMBL" id="AJD47177.1"/>
    </source>
</evidence>
<dbReference type="HAMAP" id="MF_00923">
    <property type="entry name" value="OM_assembly_BamB"/>
    <property type="match status" value="1"/>
</dbReference>
<dbReference type="KEGG" id="apac:S7S_03775"/>
<keyword evidence="1 4" id="KW-0732">Signal</keyword>
<comment type="similarity">
    <text evidence="4">Belongs to the BamB family.</text>
</comment>
<evidence type="ECO:0000256" key="2">
    <source>
        <dbReference type="ARBA" id="ARBA00023136"/>
    </source>
</evidence>
<dbReference type="Pfam" id="PF13360">
    <property type="entry name" value="PQQ_2"/>
    <property type="match status" value="1"/>
</dbReference>
<evidence type="ECO:0000256" key="4">
    <source>
        <dbReference type="HAMAP-Rule" id="MF_00923"/>
    </source>
</evidence>
<evidence type="ECO:0000256" key="3">
    <source>
        <dbReference type="ARBA" id="ARBA00023237"/>
    </source>
</evidence>
<sequence length="389" mass="42386" precursor="true">MYALVNLRSKRNSLALLAAAALALAGCSSNPNAIEPNPLPDFEREFKVERAWSTGIGEGIDKAWLRLQPAVTHRAVYAADLEGLVEAHELERGKRLWRTRTDDRISGGLYAGYGKVVYGTREGDVVALSEDDGSELWRIRLSSEVLSPAAMNASLAVVQTLDGQVVALDSETGEERWRFDNPVPILILRGAATPTIVGDRVYVAFANGKVAALDIENGIPVWERRVAEPTGRSELERLVDISNNLIVEGGGVFSATFQGSVAVLDQEAGRPYWTKDMSTSTQMASALGSLFVADSTGHVWAIDQRTGNTLWKLDLLYGRGLTGVAVQRGQVVVGDAEGYLHWIDAASGRITARTRHHRKGFAAAPVVRDDVLYVYGRRGRLAAYVLEDR</sequence>
<evidence type="ECO:0000256" key="1">
    <source>
        <dbReference type="ARBA" id="ARBA00022729"/>
    </source>
</evidence>
<dbReference type="InterPro" id="IPR002372">
    <property type="entry name" value="PQQ_rpt_dom"/>
</dbReference>
<comment type="subunit">
    <text evidence="4">Part of the Bam complex.</text>
</comment>
<evidence type="ECO:0000259" key="5">
    <source>
        <dbReference type="Pfam" id="PF13360"/>
    </source>
</evidence>
<dbReference type="InterPro" id="IPR018391">
    <property type="entry name" value="PQQ_b-propeller_rpt"/>
</dbReference>
<dbReference type="InterPro" id="IPR017687">
    <property type="entry name" value="BamB"/>
</dbReference>
<feature type="chain" id="PRO_5008984832" description="Outer membrane protein assembly factor BamB" evidence="4">
    <location>
        <begin position="34"/>
        <end position="389"/>
    </location>
</feature>
<dbReference type="SUPFAM" id="SSF50998">
    <property type="entry name" value="Quinoprotein alcohol dehydrogenase-like"/>
    <property type="match status" value="1"/>
</dbReference>
<dbReference type="EMBL" id="CP004387">
    <property type="protein sequence ID" value="AJD47177.1"/>
    <property type="molecule type" value="Genomic_DNA"/>
</dbReference>
<dbReference type="PANTHER" id="PTHR34512:SF30">
    <property type="entry name" value="OUTER MEMBRANE PROTEIN ASSEMBLY FACTOR BAMB"/>
    <property type="match status" value="1"/>
</dbReference>
<dbReference type="SMART" id="SM00564">
    <property type="entry name" value="PQQ"/>
    <property type="match status" value="7"/>
</dbReference>
<dbReference type="Proteomes" id="UP000006764">
    <property type="component" value="Chromosome"/>
</dbReference>
<dbReference type="GO" id="GO:0043165">
    <property type="term" value="P:Gram-negative-bacterium-type cell outer membrane assembly"/>
    <property type="evidence" value="ECO:0007669"/>
    <property type="project" value="UniProtKB-UniRule"/>
</dbReference>
<feature type="signal peptide" evidence="4">
    <location>
        <begin position="1"/>
        <end position="33"/>
    </location>
</feature>
<name>A0A0B4XLB2_9GAMM</name>
<protein>
    <recommendedName>
        <fullName evidence="4">Outer membrane protein assembly factor BamB</fullName>
    </recommendedName>
</protein>
<dbReference type="GO" id="GO:0009279">
    <property type="term" value="C:cell outer membrane"/>
    <property type="evidence" value="ECO:0007669"/>
    <property type="project" value="UniProtKB-SubCell"/>
</dbReference>
<dbReference type="InterPro" id="IPR015943">
    <property type="entry name" value="WD40/YVTN_repeat-like_dom_sf"/>
</dbReference>
<dbReference type="HOGENOM" id="CLU_027480_0_1_6"/>
<reference evidence="6 7" key="1">
    <citation type="journal article" date="2012" name="J. Bacteriol.">
        <title>Genome sequence of an alkane-degrading bacterium, Alcanivorax pacificus type strain W11-5, isolated from deep sea sediment.</title>
        <authorList>
            <person name="Lai Q."/>
            <person name="Shao Z."/>
        </authorList>
    </citation>
    <scope>NUCLEOTIDE SEQUENCE [LARGE SCALE GENOMIC DNA]</scope>
    <source>
        <strain evidence="6 7">W11-5</strain>
    </source>
</reference>
<keyword evidence="6" id="KW-0449">Lipoprotein</keyword>
<gene>
    <name evidence="4" type="primary">bamB</name>
    <name evidence="6" type="ORF">S7S_03775</name>
</gene>
<accession>A0A0B4XLB2</accession>
<keyword evidence="2 4" id="KW-0472">Membrane</keyword>
<evidence type="ECO:0000313" key="7">
    <source>
        <dbReference type="Proteomes" id="UP000006764"/>
    </source>
</evidence>
<dbReference type="PANTHER" id="PTHR34512">
    <property type="entry name" value="CELL SURFACE PROTEIN"/>
    <property type="match status" value="1"/>
</dbReference>
<comment type="function">
    <text evidence="4">Part of the outer membrane protein assembly complex, which is involved in assembly and insertion of beta-barrel proteins into the outer membrane.</text>
</comment>
<comment type="subcellular location">
    <subcellularLocation>
        <location evidence="4">Cell outer membrane</location>
    </subcellularLocation>
</comment>
<dbReference type="Gene3D" id="2.130.10.10">
    <property type="entry name" value="YVTN repeat-like/Quinoprotein amine dehydrogenase"/>
    <property type="match status" value="1"/>
</dbReference>
<keyword evidence="3 4" id="KW-0998">Cell outer membrane</keyword>